<reference evidence="1" key="1">
    <citation type="submission" date="2016-12" db="EMBL/GenBank/DDBJ databases">
        <authorList>
            <person name="Moulin L."/>
        </authorList>
    </citation>
    <scope>NUCLEOTIDE SEQUENCE [LARGE SCALE GENOMIC DNA]</scope>
    <source>
        <strain evidence="1">STM 7183</strain>
    </source>
</reference>
<sequence>MENLSYPTAVNTEAARVAIRESAARAQAGILAPALATETVLSRRIGFNELIAHARASTAHNLNVAKACRYFNDQHASQAVGEAERVEKLVEHQIAAIEAFPEIFRLLADLATEPERRRAAFPHETRPEWIALLAGRAATLLHQLQR</sequence>
<evidence type="ECO:0000313" key="1">
    <source>
        <dbReference type="EMBL" id="SIT50479.1"/>
    </source>
</evidence>
<accession>A0A1N7SSP0</accession>
<name>A0A1N7SSP0_9BURK</name>
<keyword evidence="2" id="KW-1185">Reference proteome</keyword>
<proteinExistence type="predicted"/>
<dbReference type="Proteomes" id="UP000195569">
    <property type="component" value="Unassembled WGS sequence"/>
</dbReference>
<dbReference type="EMBL" id="CYGY02000083">
    <property type="protein sequence ID" value="SIT50479.1"/>
    <property type="molecule type" value="Genomic_DNA"/>
</dbReference>
<dbReference type="RefSeq" id="WP_087739175.1">
    <property type="nucleotide sequence ID" value="NZ_CYGY02000083.1"/>
</dbReference>
<organism evidence="1 2">
    <name type="scientific">Paraburkholderia piptadeniae</name>
    <dbReference type="NCBI Taxonomy" id="1701573"/>
    <lineage>
        <taxon>Bacteria</taxon>
        <taxon>Pseudomonadati</taxon>
        <taxon>Pseudomonadota</taxon>
        <taxon>Betaproteobacteria</taxon>
        <taxon>Burkholderiales</taxon>
        <taxon>Burkholderiaceae</taxon>
        <taxon>Paraburkholderia</taxon>
    </lineage>
</organism>
<dbReference type="AlphaFoldDB" id="A0A1N7SSP0"/>
<gene>
    <name evidence="1" type="ORF">BN2476_830050</name>
</gene>
<evidence type="ECO:0000313" key="2">
    <source>
        <dbReference type="Proteomes" id="UP000195569"/>
    </source>
</evidence>
<comment type="caution">
    <text evidence="1">The sequence shown here is derived from an EMBL/GenBank/DDBJ whole genome shotgun (WGS) entry which is preliminary data.</text>
</comment>
<protein>
    <submittedName>
        <fullName evidence="1">Uncharacterized protein</fullName>
    </submittedName>
</protein>